<evidence type="ECO:0000313" key="3">
    <source>
        <dbReference type="Proteomes" id="UP000754883"/>
    </source>
</evidence>
<gene>
    <name evidence="2" type="ORF">CBYS24578_00006690</name>
</gene>
<dbReference type="Pfam" id="PF12697">
    <property type="entry name" value="Abhydrolase_6"/>
    <property type="match status" value="1"/>
</dbReference>
<reference evidence="3" key="1">
    <citation type="submission" date="2019-06" db="EMBL/GenBank/DDBJ databases">
        <authorList>
            <person name="Broberg M."/>
        </authorList>
    </citation>
    <scope>NUCLEOTIDE SEQUENCE [LARGE SCALE GENOMIC DNA]</scope>
</reference>
<dbReference type="Gene3D" id="3.40.50.1820">
    <property type="entry name" value="alpha/beta hydrolase"/>
    <property type="match status" value="1"/>
</dbReference>
<evidence type="ECO:0000313" key="2">
    <source>
        <dbReference type="EMBL" id="CAG9985010.1"/>
    </source>
</evidence>
<dbReference type="SUPFAM" id="SSF53474">
    <property type="entry name" value="alpha/beta-Hydrolases"/>
    <property type="match status" value="1"/>
</dbReference>
<dbReference type="Proteomes" id="UP000754883">
    <property type="component" value="Unassembled WGS sequence"/>
</dbReference>
<feature type="domain" description="AB hydrolase-1" evidence="1">
    <location>
        <begin position="9"/>
        <end position="238"/>
    </location>
</feature>
<organism evidence="2 3">
    <name type="scientific">Clonostachys byssicola</name>
    <dbReference type="NCBI Taxonomy" id="160290"/>
    <lineage>
        <taxon>Eukaryota</taxon>
        <taxon>Fungi</taxon>
        <taxon>Dikarya</taxon>
        <taxon>Ascomycota</taxon>
        <taxon>Pezizomycotina</taxon>
        <taxon>Sordariomycetes</taxon>
        <taxon>Hypocreomycetidae</taxon>
        <taxon>Hypocreales</taxon>
        <taxon>Bionectriaceae</taxon>
        <taxon>Clonostachys</taxon>
    </lineage>
</organism>
<dbReference type="InterPro" id="IPR000073">
    <property type="entry name" value="AB_hydrolase_1"/>
</dbReference>
<comment type="caution">
    <text evidence="2">The sequence shown here is derived from an EMBL/GenBank/DDBJ whole genome shotgun (WGS) entry which is preliminary data.</text>
</comment>
<protein>
    <recommendedName>
        <fullName evidence="1">AB hydrolase-1 domain-containing protein</fullName>
    </recommendedName>
</protein>
<sequence>MSYQEKPVIIIVPGAWHQPLHYTNLLNSLQTKGYAVRVPALATAGWGQDVAGKSVSDDVAILKSTMKEYLDAGKELVVVCHSFGGISGTASVIGETVPERRARGDAGGVKAVVFLAAFAPPSAGLSLVDIIGIKDESQQPDWWTPVNGLGLLEPKASDLLYSGLDDEIARVNFHATAPQSLQSFQSKSNHASSDIVVPKTYVVTQKDAIIPSEGQKAMANAAGAKVVELAYGHSPFLSAGGSSSILKIIEQASVSE</sequence>
<dbReference type="OrthoDB" id="1263307at2759"/>
<dbReference type="AlphaFoldDB" id="A0A9N9UAR9"/>
<name>A0A9N9UAR9_9HYPO</name>
<dbReference type="EMBL" id="CABFNO020001394">
    <property type="protein sequence ID" value="CAG9985010.1"/>
    <property type="molecule type" value="Genomic_DNA"/>
</dbReference>
<keyword evidence="3" id="KW-1185">Reference proteome</keyword>
<dbReference type="InterPro" id="IPR052897">
    <property type="entry name" value="Sec-Metab_Biosynth_Hydrolase"/>
</dbReference>
<dbReference type="PANTHER" id="PTHR37017">
    <property type="entry name" value="AB HYDROLASE-1 DOMAIN-CONTAINING PROTEIN-RELATED"/>
    <property type="match status" value="1"/>
</dbReference>
<evidence type="ECO:0000259" key="1">
    <source>
        <dbReference type="Pfam" id="PF12697"/>
    </source>
</evidence>
<accession>A0A9N9UAR9</accession>
<reference evidence="2 3" key="2">
    <citation type="submission" date="2021-10" db="EMBL/GenBank/DDBJ databases">
        <authorList>
            <person name="Piombo E."/>
        </authorList>
    </citation>
    <scope>NUCLEOTIDE SEQUENCE [LARGE SCALE GENOMIC DNA]</scope>
</reference>
<dbReference type="InterPro" id="IPR029058">
    <property type="entry name" value="AB_hydrolase_fold"/>
</dbReference>
<proteinExistence type="predicted"/>
<dbReference type="PANTHER" id="PTHR37017:SF11">
    <property type="entry name" value="ESTERASE_LIPASE_THIOESTERASE DOMAIN-CONTAINING PROTEIN"/>
    <property type="match status" value="1"/>
</dbReference>